<comment type="caution">
    <text evidence="1">The sequence shown here is derived from an EMBL/GenBank/DDBJ whole genome shotgun (WGS) entry which is preliminary data.</text>
</comment>
<dbReference type="Proteomes" id="UP001144372">
    <property type="component" value="Unassembled WGS sequence"/>
</dbReference>
<organism evidence="1 2">
    <name type="scientific">Desulforhabdus amnigena</name>
    <dbReference type="NCBI Taxonomy" id="40218"/>
    <lineage>
        <taxon>Bacteria</taxon>
        <taxon>Pseudomonadati</taxon>
        <taxon>Thermodesulfobacteriota</taxon>
        <taxon>Syntrophobacteria</taxon>
        <taxon>Syntrophobacterales</taxon>
        <taxon>Syntrophobacteraceae</taxon>
        <taxon>Desulforhabdus</taxon>
    </lineage>
</organism>
<sequence>MQSLLQGKSLRGFKAEGNAALRMDLDVLKVPARLSFIAKNAWKIQKYGEFKNRLSSPWGGICAILGICN</sequence>
<reference evidence="1" key="1">
    <citation type="submission" date="2022-12" db="EMBL/GenBank/DDBJ databases">
        <title>Reference genome sequencing for broad-spectrum identification of bacterial and archaeal isolates by mass spectrometry.</title>
        <authorList>
            <person name="Sekiguchi Y."/>
            <person name="Tourlousse D.M."/>
        </authorList>
    </citation>
    <scope>NUCLEOTIDE SEQUENCE</scope>
    <source>
        <strain evidence="1">ASRB1</strain>
    </source>
</reference>
<dbReference type="EMBL" id="BSDR01000001">
    <property type="protein sequence ID" value="GLI35962.1"/>
    <property type="molecule type" value="Genomic_DNA"/>
</dbReference>
<name>A0A9W6FW66_9BACT</name>
<dbReference type="RefSeq" id="WP_281796093.1">
    <property type="nucleotide sequence ID" value="NZ_BSDR01000001.1"/>
</dbReference>
<evidence type="ECO:0000313" key="1">
    <source>
        <dbReference type="EMBL" id="GLI35962.1"/>
    </source>
</evidence>
<accession>A0A9W6FW66</accession>
<proteinExistence type="predicted"/>
<protein>
    <submittedName>
        <fullName evidence="1">Uncharacterized protein</fullName>
    </submittedName>
</protein>
<dbReference type="AlphaFoldDB" id="A0A9W6FW66"/>
<evidence type="ECO:0000313" key="2">
    <source>
        <dbReference type="Proteomes" id="UP001144372"/>
    </source>
</evidence>
<keyword evidence="2" id="KW-1185">Reference proteome</keyword>
<gene>
    <name evidence="1" type="ORF">DAMNIGENAA_33950</name>
</gene>